<feature type="domain" description="YbaK/aminoacyl-tRNA synthetase-associated" evidence="2">
    <location>
        <begin position="25"/>
        <end position="151"/>
    </location>
</feature>
<dbReference type="SUPFAM" id="SSF55826">
    <property type="entry name" value="YbaK/ProRS associated domain"/>
    <property type="match status" value="1"/>
</dbReference>
<dbReference type="PANTHER" id="PTHR31423:SF3">
    <property type="entry name" value="PROLYL-TRNA SYNTHETASE ASSOCIATED DOMAIN-CONTAINING PROTEIN 1-RELATED"/>
    <property type="match status" value="1"/>
</dbReference>
<dbReference type="Pfam" id="PF04073">
    <property type="entry name" value="tRNA_edit"/>
    <property type="match status" value="1"/>
</dbReference>
<comment type="similarity">
    <text evidence="1">Belongs to the PRORSD1 family.</text>
</comment>
<dbReference type="Proteomes" id="UP001281656">
    <property type="component" value="Unassembled WGS sequence"/>
</dbReference>
<dbReference type="EMBL" id="JARUJP010000014">
    <property type="protein sequence ID" value="MDW8801993.1"/>
    <property type="molecule type" value="Genomic_DNA"/>
</dbReference>
<reference evidence="3 4" key="1">
    <citation type="submission" date="2023-04" db="EMBL/GenBank/DDBJ databases">
        <title>Clostridium tannerae sp. nov., isolated from the fecal material of an alpaca.</title>
        <authorList>
            <person name="Miller S."/>
            <person name="Hendry M."/>
            <person name="King J."/>
            <person name="Sankaranarayanan K."/>
            <person name="Lawson P.A."/>
        </authorList>
    </citation>
    <scope>NUCLEOTIDE SEQUENCE [LARGE SCALE GENOMIC DNA]</scope>
    <source>
        <strain evidence="3 4">A1-XYC3</strain>
    </source>
</reference>
<protein>
    <submittedName>
        <fullName evidence="3">Prolyl-tRNA synthetase associated domain-containing protein</fullName>
    </submittedName>
</protein>
<name>A0ABU4JV33_9CLOT</name>
<accession>A0ABU4JV33</accession>
<keyword evidence="4" id="KW-1185">Reference proteome</keyword>
<evidence type="ECO:0000313" key="4">
    <source>
        <dbReference type="Proteomes" id="UP001281656"/>
    </source>
</evidence>
<proteinExistence type="inferred from homology"/>
<dbReference type="CDD" id="cd04335">
    <property type="entry name" value="PrdX_deacylase"/>
    <property type="match status" value="1"/>
</dbReference>
<dbReference type="Gene3D" id="3.90.960.10">
    <property type="entry name" value="YbaK/aminoacyl-tRNA synthetase-associated domain"/>
    <property type="match status" value="1"/>
</dbReference>
<comment type="caution">
    <text evidence="3">The sequence shown here is derived from an EMBL/GenBank/DDBJ whole genome shotgun (WGS) entry which is preliminary data.</text>
</comment>
<sequence>MILENEQKVYDVLKELGISYTRYEHKPVYTIEELDEVDIDFQGTHCKNLFVRNKKGDIHYLIVVEESKKVDLKKLAEKIGSTTLSFASEERLLKNLGLKPGSVSPFGVINNEDKKVKVIIDKDLSKLEYIGAHPNVNTATVVLSFSDLEKFLKWCKNDVKYIEL</sequence>
<evidence type="ECO:0000313" key="3">
    <source>
        <dbReference type="EMBL" id="MDW8801993.1"/>
    </source>
</evidence>
<organism evidence="3 4">
    <name type="scientific">Clostridium tanneri</name>
    <dbReference type="NCBI Taxonomy" id="3037988"/>
    <lineage>
        <taxon>Bacteria</taxon>
        <taxon>Bacillati</taxon>
        <taxon>Bacillota</taxon>
        <taxon>Clostridia</taxon>
        <taxon>Eubacteriales</taxon>
        <taxon>Clostridiaceae</taxon>
        <taxon>Clostridium</taxon>
    </lineage>
</organism>
<dbReference type="InterPro" id="IPR007214">
    <property type="entry name" value="YbaK/aa-tRNA-synth-assoc-dom"/>
</dbReference>
<evidence type="ECO:0000259" key="2">
    <source>
        <dbReference type="Pfam" id="PF04073"/>
    </source>
</evidence>
<dbReference type="InterPro" id="IPR040285">
    <property type="entry name" value="ProX/PRXD1"/>
</dbReference>
<gene>
    <name evidence="3" type="ORF">P8V03_12620</name>
</gene>
<dbReference type="InterPro" id="IPR036754">
    <property type="entry name" value="YbaK/aa-tRNA-synt-asso_dom_sf"/>
</dbReference>
<evidence type="ECO:0000256" key="1">
    <source>
        <dbReference type="ARBA" id="ARBA00010201"/>
    </source>
</evidence>
<dbReference type="PANTHER" id="PTHR31423">
    <property type="entry name" value="YBAK DOMAIN-CONTAINING PROTEIN"/>
    <property type="match status" value="1"/>
</dbReference>